<organism evidence="2 3">
    <name type="scientific">Cladorrhinum samala</name>
    <dbReference type="NCBI Taxonomy" id="585594"/>
    <lineage>
        <taxon>Eukaryota</taxon>
        <taxon>Fungi</taxon>
        <taxon>Dikarya</taxon>
        <taxon>Ascomycota</taxon>
        <taxon>Pezizomycotina</taxon>
        <taxon>Sordariomycetes</taxon>
        <taxon>Sordariomycetidae</taxon>
        <taxon>Sordariales</taxon>
        <taxon>Podosporaceae</taxon>
        <taxon>Cladorrhinum</taxon>
    </lineage>
</organism>
<keyword evidence="1" id="KW-0812">Transmembrane</keyword>
<evidence type="ECO:0000313" key="3">
    <source>
        <dbReference type="Proteomes" id="UP001321749"/>
    </source>
</evidence>
<dbReference type="AlphaFoldDB" id="A0AAV9HSZ4"/>
<dbReference type="EMBL" id="MU864953">
    <property type="protein sequence ID" value="KAK4463990.1"/>
    <property type="molecule type" value="Genomic_DNA"/>
</dbReference>
<keyword evidence="3" id="KW-1185">Reference proteome</keyword>
<feature type="non-terminal residue" evidence="2">
    <location>
        <position position="82"/>
    </location>
</feature>
<comment type="caution">
    <text evidence="2">The sequence shown here is derived from an EMBL/GenBank/DDBJ whole genome shotgun (WGS) entry which is preliminary data.</text>
</comment>
<feature type="transmembrane region" description="Helical" evidence="1">
    <location>
        <begin position="39"/>
        <end position="66"/>
    </location>
</feature>
<name>A0AAV9HSZ4_9PEZI</name>
<reference evidence="2" key="1">
    <citation type="journal article" date="2023" name="Mol. Phylogenet. Evol.">
        <title>Genome-scale phylogeny and comparative genomics of the fungal order Sordariales.</title>
        <authorList>
            <person name="Hensen N."/>
            <person name="Bonometti L."/>
            <person name="Westerberg I."/>
            <person name="Brannstrom I.O."/>
            <person name="Guillou S."/>
            <person name="Cros-Aarteil S."/>
            <person name="Calhoun S."/>
            <person name="Haridas S."/>
            <person name="Kuo A."/>
            <person name="Mondo S."/>
            <person name="Pangilinan J."/>
            <person name="Riley R."/>
            <person name="LaButti K."/>
            <person name="Andreopoulos B."/>
            <person name="Lipzen A."/>
            <person name="Chen C."/>
            <person name="Yan M."/>
            <person name="Daum C."/>
            <person name="Ng V."/>
            <person name="Clum A."/>
            <person name="Steindorff A."/>
            <person name="Ohm R.A."/>
            <person name="Martin F."/>
            <person name="Silar P."/>
            <person name="Natvig D.O."/>
            <person name="Lalanne C."/>
            <person name="Gautier V."/>
            <person name="Ament-Velasquez S.L."/>
            <person name="Kruys A."/>
            <person name="Hutchinson M.I."/>
            <person name="Powell A.J."/>
            <person name="Barry K."/>
            <person name="Miller A.N."/>
            <person name="Grigoriev I.V."/>
            <person name="Debuchy R."/>
            <person name="Gladieux P."/>
            <person name="Hiltunen Thoren M."/>
            <person name="Johannesson H."/>
        </authorList>
    </citation>
    <scope>NUCLEOTIDE SEQUENCE</scope>
    <source>
        <strain evidence="2">PSN324</strain>
    </source>
</reference>
<feature type="transmembrane region" description="Helical" evidence="1">
    <location>
        <begin position="6"/>
        <end position="27"/>
    </location>
</feature>
<keyword evidence="1" id="KW-1133">Transmembrane helix</keyword>
<proteinExistence type="predicted"/>
<evidence type="ECO:0000256" key="1">
    <source>
        <dbReference type="SAM" id="Phobius"/>
    </source>
</evidence>
<dbReference type="Proteomes" id="UP001321749">
    <property type="component" value="Unassembled WGS sequence"/>
</dbReference>
<accession>A0AAV9HSZ4</accession>
<reference evidence="2" key="2">
    <citation type="submission" date="2023-06" db="EMBL/GenBank/DDBJ databases">
        <authorList>
            <consortium name="Lawrence Berkeley National Laboratory"/>
            <person name="Mondo S.J."/>
            <person name="Hensen N."/>
            <person name="Bonometti L."/>
            <person name="Westerberg I."/>
            <person name="Brannstrom I.O."/>
            <person name="Guillou S."/>
            <person name="Cros-Aarteil S."/>
            <person name="Calhoun S."/>
            <person name="Haridas S."/>
            <person name="Kuo A."/>
            <person name="Pangilinan J."/>
            <person name="Riley R."/>
            <person name="Labutti K."/>
            <person name="Andreopoulos B."/>
            <person name="Lipzen A."/>
            <person name="Chen C."/>
            <person name="Yanf M."/>
            <person name="Daum C."/>
            <person name="Ng V."/>
            <person name="Clum A."/>
            <person name="Steindorff A."/>
            <person name="Ohm R."/>
            <person name="Martin F."/>
            <person name="Silar P."/>
            <person name="Natvig D."/>
            <person name="Lalanne C."/>
            <person name="Gautier V."/>
            <person name="Ament-Velasquez S.L."/>
            <person name="Kruys A."/>
            <person name="Hutchinson M.I."/>
            <person name="Powell A.J."/>
            <person name="Barry K."/>
            <person name="Miller A.N."/>
            <person name="Grigoriev I.V."/>
            <person name="Debuchy R."/>
            <person name="Gladieux P."/>
            <person name="Thoren M.H."/>
            <person name="Johannesson H."/>
        </authorList>
    </citation>
    <scope>NUCLEOTIDE SEQUENCE</scope>
    <source>
        <strain evidence="2">PSN324</strain>
    </source>
</reference>
<keyword evidence="1" id="KW-0472">Membrane</keyword>
<sequence length="82" mass="9707">MGHMDWIFFFFFWILFLEISIPPFLYFSVENFHCQNAIIMTSLIVQIFIPSSEVSQWCFFFLLLLLNAVSGEGGGKKIFFFF</sequence>
<protein>
    <submittedName>
        <fullName evidence="2">Uncharacterized protein</fullName>
    </submittedName>
</protein>
<gene>
    <name evidence="2" type="ORF">QBC42DRAFT_264439</name>
</gene>
<evidence type="ECO:0000313" key="2">
    <source>
        <dbReference type="EMBL" id="KAK4463990.1"/>
    </source>
</evidence>